<sequence length="82" mass="9254">MAVRLSTTALLGFEEAIILQFLYGHSWQVMFILVVVNLFGRSWRLVLPFSYFGNSSTDNFGWPLDRIVEGEQALEAHVFGSG</sequence>
<dbReference type="AlphaFoldDB" id="M8A0D5"/>
<proteinExistence type="predicted"/>
<dbReference type="EMBL" id="KD000410">
    <property type="protein sequence ID" value="EMS68878.1"/>
    <property type="molecule type" value="Genomic_DNA"/>
</dbReference>
<accession>M8A0D5</accession>
<protein>
    <submittedName>
        <fullName evidence="1">Uncharacterized protein</fullName>
    </submittedName>
</protein>
<evidence type="ECO:0000313" key="1">
    <source>
        <dbReference type="EMBL" id="EMS68878.1"/>
    </source>
</evidence>
<organism evidence="1">
    <name type="scientific">Triticum urartu</name>
    <name type="common">Red wild einkorn</name>
    <name type="synonym">Crithodium urartu</name>
    <dbReference type="NCBI Taxonomy" id="4572"/>
    <lineage>
        <taxon>Eukaryota</taxon>
        <taxon>Viridiplantae</taxon>
        <taxon>Streptophyta</taxon>
        <taxon>Embryophyta</taxon>
        <taxon>Tracheophyta</taxon>
        <taxon>Spermatophyta</taxon>
        <taxon>Magnoliopsida</taxon>
        <taxon>Liliopsida</taxon>
        <taxon>Poales</taxon>
        <taxon>Poaceae</taxon>
        <taxon>BOP clade</taxon>
        <taxon>Pooideae</taxon>
        <taxon>Triticodae</taxon>
        <taxon>Triticeae</taxon>
        <taxon>Triticinae</taxon>
        <taxon>Triticum</taxon>
    </lineage>
</organism>
<gene>
    <name evidence="1" type="ORF">TRIUR3_12524</name>
</gene>
<name>M8A0D5_TRIUA</name>
<reference evidence="1" key="1">
    <citation type="journal article" date="2013" name="Nature">
        <title>Draft genome of the wheat A-genome progenitor Triticum urartu.</title>
        <authorList>
            <person name="Ling H.Q."/>
            <person name="Zhao S."/>
            <person name="Liu D."/>
            <person name="Wang J."/>
            <person name="Sun H."/>
            <person name="Zhang C."/>
            <person name="Fan H."/>
            <person name="Li D."/>
            <person name="Dong L."/>
            <person name="Tao Y."/>
            <person name="Gao C."/>
            <person name="Wu H."/>
            <person name="Li Y."/>
            <person name="Cui Y."/>
            <person name="Guo X."/>
            <person name="Zheng S."/>
            <person name="Wang B."/>
            <person name="Yu K."/>
            <person name="Liang Q."/>
            <person name="Yang W."/>
            <person name="Lou X."/>
            <person name="Chen J."/>
            <person name="Feng M."/>
            <person name="Jian J."/>
            <person name="Zhang X."/>
            <person name="Luo G."/>
            <person name="Jiang Y."/>
            <person name="Liu J."/>
            <person name="Wang Z."/>
            <person name="Sha Y."/>
            <person name="Zhang B."/>
            <person name="Wu H."/>
            <person name="Tang D."/>
            <person name="Shen Q."/>
            <person name="Xue P."/>
            <person name="Zou S."/>
            <person name="Wang X."/>
            <person name="Liu X."/>
            <person name="Wang F."/>
            <person name="Yang Y."/>
            <person name="An X."/>
            <person name="Dong Z."/>
            <person name="Zhang K."/>
            <person name="Zhang X."/>
            <person name="Luo M.C."/>
            <person name="Dvorak J."/>
            <person name="Tong Y."/>
            <person name="Wang J."/>
            <person name="Yang H."/>
            <person name="Li Z."/>
            <person name="Wang D."/>
            <person name="Zhang A."/>
            <person name="Wang J."/>
        </authorList>
    </citation>
    <scope>NUCLEOTIDE SEQUENCE</scope>
</reference>